<protein>
    <submittedName>
        <fullName evidence="3">Uncharacterized protein</fullName>
    </submittedName>
</protein>
<sequence length="133" mass="13143">MRAHMFVASALVALAAAIPMEARQCAGCEPSGKGASSASGMSEANPNATSSANASNNNTNNNAINLTLPNPSGNNGSPSEGNGSGGDNQQPPANGDGEEKGSCKACIDFCTGRGDLLDGVCKVVVCGIDCVLV</sequence>
<name>A0ABY6UD98_BIOOC</name>
<dbReference type="EMBL" id="CABFNS010000792">
    <property type="protein sequence ID" value="VUC28717.1"/>
    <property type="molecule type" value="Genomic_DNA"/>
</dbReference>
<feature type="signal peptide" evidence="2">
    <location>
        <begin position="1"/>
        <end position="17"/>
    </location>
</feature>
<feature type="compositionally biased region" description="Low complexity" evidence="1">
    <location>
        <begin position="31"/>
        <end position="81"/>
    </location>
</feature>
<dbReference type="Proteomes" id="UP000766486">
    <property type="component" value="Unassembled WGS sequence"/>
</dbReference>
<comment type="caution">
    <text evidence="3">The sequence shown here is derived from an EMBL/GenBank/DDBJ whole genome shotgun (WGS) entry which is preliminary data.</text>
</comment>
<evidence type="ECO:0000256" key="2">
    <source>
        <dbReference type="SAM" id="SignalP"/>
    </source>
</evidence>
<keyword evidence="4" id="KW-1185">Reference proteome</keyword>
<accession>A0ABY6UD98</accession>
<evidence type="ECO:0000313" key="3">
    <source>
        <dbReference type="EMBL" id="VUC28717.1"/>
    </source>
</evidence>
<feature type="chain" id="PRO_5045268434" evidence="2">
    <location>
        <begin position="18"/>
        <end position="133"/>
    </location>
</feature>
<feature type="region of interest" description="Disordered" evidence="1">
    <location>
        <begin position="29"/>
        <end position="100"/>
    </location>
</feature>
<keyword evidence="2" id="KW-0732">Signal</keyword>
<evidence type="ECO:0000256" key="1">
    <source>
        <dbReference type="SAM" id="MobiDB-lite"/>
    </source>
</evidence>
<evidence type="ECO:0000313" key="4">
    <source>
        <dbReference type="Proteomes" id="UP000766486"/>
    </source>
</evidence>
<gene>
    <name evidence="3" type="ORF">CLO192961_LOCUS244986</name>
</gene>
<organism evidence="3 4">
    <name type="scientific">Bionectria ochroleuca</name>
    <name type="common">Gliocladium roseum</name>
    <dbReference type="NCBI Taxonomy" id="29856"/>
    <lineage>
        <taxon>Eukaryota</taxon>
        <taxon>Fungi</taxon>
        <taxon>Dikarya</taxon>
        <taxon>Ascomycota</taxon>
        <taxon>Pezizomycotina</taxon>
        <taxon>Sordariomycetes</taxon>
        <taxon>Hypocreomycetidae</taxon>
        <taxon>Hypocreales</taxon>
        <taxon>Bionectriaceae</taxon>
        <taxon>Clonostachys</taxon>
    </lineage>
</organism>
<proteinExistence type="predicted"/>
<reference evidence="3 4" key="1">
    <citation type="submission" date="2019-06" db="EMBL/GenBank/DDBJ databases">
        <authorList>
            <person name="Broberg M."/>
        </authorList>
    </citation>
    <scope>NUCLEOTIDE SEQUENCE [LARGE SCALE GENOMIC DNA]</scope>
</reference>